<dbReference type="SMART" id="SM00282">
    <property type="entry name" value="LamG"/>
    <property type="match status" value="2"/>
</dbReference>
<dbReference type="Gene3D" id="2.60.40.60">
    <property type="entry name" value="Cadherins"/>
    <property type="match status" value="13"/>
</dbReference>
<dbReference type="PRINTS" id="PR00205">
    <property type="entry name" value="CADHERIN"/>
</dbReference>
<feature type="domain" description="EGF-like" evidence="17">
    <location>
        <begin position="1571"/>
        <end position="1607"/>
    </location>
</feature>
<feature type="domain" description="Laminin G" evidence="16">
    <location>
        <begin position="1958"/>
        <end position="2137"/>
    </location>
</feature>
<feature type="domain" description="Cadherin" evidence="18">
    <location>
        <begin position="798"/>
        <end position="902"/>
    </location>
</feature>
<dbReference type="InterPro" id="IPR002126">
    <property type="entry name" value="Cadherin-like_dom"/>
</dbReference>
<dbReference type="GO" id="GO:0016339">
    <property type="term" value="P:calcium-dependent cell-cell adhesion via plasma membrane cell adhesion molecules"/>
    <property type="evidence" value="ECO:0007669"/>
    <property type="project" value="TreeGrafter"/>
</dbReference>
<feature type="domain" description="Cadherin" evidence="18">
    <location>
        <begin position="693"/>
        <end position="797"/>
    </location>
</feature>
<dbReference type="GO" id="GO:0007424">
    <property type="term" value="P:open tracheal system development"/>
    <property type="evidence" value="ECO:0007669"/>
    <property type="project" value="UniProtKB-ARBA"/>
</dbReference>
<feature type="domain" description="Cadherin" evidence="18">
    <location>
        <begin position="37"/>
        <end position="62"/>
    </location>
</feature>
<evidence type="ECO:0000259" key="17">
    <source>
        <dbReference type="PROSITE" id="PS50026"/>
    </source>
</evidence>
<dbReference type="SMART" id="SM00179">
    <property type="entry name" value="EGF_CA"/>
    <property type="match status" value="3"/>
</dbReference>
<dbReference type="SMART" id="SM00112">
    <property type="entry name" value="CA"/>
    <property type="match status" value="12"/>
</dbReference>
<feature type="domain" description="Laminin G" evidence="16">
    <location>
        <begin position="1686"/>
        <end position="1880"/>
    </location>
</feature>
<dbReference type="Proteomes" id="UP000801492">
    <property type="component" value="Unassembled WGS sequence"/>
</dbReference>
<evidence type="ECO:0000256" key="3">
    <source>
        <dbReference type="ARBA" id="ARBA00022692"/>
    </source>
</evidence>
<dbReference type="GO" id="GO:0001736">
    <property type="term" value="P:establishment of planar polarity"/>
    <property type="evidence" value="ECO:0007669"/>
    <property type="project" value="UniProtKB-ARBA"/>
</dbReference>
<dbReference type="GO" id="GO:0007163">
    <property type="term" value="P:establishment or maintenance of cell polarity"/>
    <property type="evidence" value="ECO:0007669"/>
    <property type="project" value="UniProtKB-ARBA"/>
</dbReference>
<dbReference type="SUPFAM" id="SSF49313">
    <property type="entry name" value="Cadherin-like"/>
    <property type="match status" value="12"/>
</dbReference>
<dbReference type="FunFam" id="2.10.25.10:FF:000100">
    <property type="entry name" value="neurogenic locus notch homolog protein 3"/>
    <property type="match status" value="1"/>
</dbReference>
<feature type="region of interest" description="Disordered" evidence="14">
    <location>
        <begin position="2564"/>
        <end position="2596"/>
    </location>
</feature>
<dbReference type="CDD" id="cd11304">
    <property type="entry name" value="Cadherin_repeat"/>
    <property type="match status" value="13"/>
</dbReference>
<evidence type="ECO:0000256" key="9">
    <source>
        <dbReference type="ARBA" id="ARBA00023136"/>
    </source>
</evidence>
<reference evidence="19" key="1">
    <citation type="submission" date="2019-08" db="EMBL/GenBank/DDBJ databases">
        <title>The genome of the North American firefly Photinus pyralis.</title>
        <authorList>
            <consortium name="Photinus pyralis genome working group"/>
            <person name="Fallon T.R."/>
            <person name="Sander Lower S.E."/>
            <person name="Weng J.-K."/>
        </authorList>
    </citation>
    <scope>NUCLEOTIDE SEQUENCE</scope>
    <source>
        <strain evidence="19">TRF0915ILg1</strain>
        <tissue evidence="19">Whole body</tissue>
    </source>
</reference>
<dbReference type="SUPFAM" id="SSF57196">
    <property type="entry name" value="EGF/Laminin"/>
    <property type="match status" value="2"/>
</dbReference>
<evidence type="ECO:0000259" key="16">
    <source>
        <dbReference type="PROSITE" id="PS50025"/>
    </source>
</evidence>
<dbReference type="FunFam" id="2.60.40.60:FF:000286">
    <property type="entry name" value="Cadherin-related tumor suppressor"/>
    <property type="match status" value="1"/>
</dbReference>
<dbReference type="InterPro" id="IPR001791">
    <property type="entry name" value="Laminin_G"/>
</dbReference>
<dbReference type="PANTHER" id="PTHR24027:SF422">
    <property type="entry name" value="CADHERIN DOMAIN-CONTAINING PROTEIN"/>
    <property type="match status" value="1"/>
</dbReference>
<dbReference type="EMBL" id="VTPC01002888">
    <property type="protein sequence ID" value="KAF2899316.1"/>
    <property type="molecule type" value="Genomic_DNA"/>
</dbReference>
<evidence type="ECO:0000256" key="1">
    <source>
        <dbReference type="ARBA" id="ARBA00004167"/>
    </source>
</evidence>
<comment type="caution">
    <text evidence="13">Lacks conserved residue(s) required for the propagation of feature annotation.</text>
</comment>
<feature type="domain" description="Cadherin" evidence="18">
    <location>
        <begin position="272"/>
        <end position="377"/>
    </location>
</feature>
<dbReference type="GO" id="GO:0048513">
    <property type="term" value="P:animal organ development"/>
    <property type="evidence" value="ECO:0007669"/>
    <property type="project" value="UniProtKB-ARBA"/>
</dbReference>
<dbReference type="PROSITE" id="PS01186">
    <property type="entry name" value="EGF_2"/>
    <property type="match status" value="2"/>
</dbReference>
<dbReference type="Pfam" id="PF00054">
    <property type="entry name" value="Laminin_G_1"/>
    <property type="match status" value="1"/>
</dbReference>
<keyword evidence="10 13" id="KW-1015">Disulfide bond</keyword>
<keyword evidence="20" id="KW-1185">Reference proteome</keyword>
<feature type="disulfide bond" evidence="13">
    <location>
        <begin position="1675"/>
        <end position="1684"/>
    </location>
</feature>
<proteinExistence type="predicted"/>
<keyword evidence="5" id="KW-0677">Repeat</keyword>
<dbReference type="InterPro" id="IPR015919">
    <property type="entry name" value="Cadherin-like_sf"/>
</dbReference>
<feature type="domain" description="Cadherin" evidence="18">
    <location>
        <begin position="1007"/>
        <end position="1112"/>
    </location>
</feature>
<feature type="disulfide bond" evidence="13">
    <location>
        <begin position="1637"/>
        <end position="1646"/>
    </location>
</feature>
<dbReference type="Pfam" id="PF02210">
    <property type="entry name" value="Laminin_G_2"/>
    <property type="match status" value="1"/>
</dbReference>
<dbReference type="InterPro" id="IPR001881">
    <property type="entry name" value="EGF-like_Ca-bd_dom"/>
</dbReference>
<feature type="domain" description="EGF-like" evidence="17">
    <location>
        <begin position="1649"/>
        <end position="1685"/>
    </location>
</feature>
<dbReference type="PROSITE" id="PS00232">
    <property type="entry name" value="CADHERIN_1"/>
    <property type="match status" value="6"/>
</dbReference>
<dbReference type="GO" id="GO:0044331">
    <property type="term" value="P:cell-cell adhesion mediated by cadherin"/>
    <property type="evidence" value="ECO:0007669"/>
    <property type="project" value="TreeGrafter"/>
</dbReference>
<evidence type="ECO:0000256" key="13">
    <source>
        <dbReference type="PROSITE-ProRule" id="PRU00076"/>
    </source>
</evidence>
<dbReference type="FunFam" id="2.60.40.60:FF:000131">
    <property type="entry name" value="FAT atypical cadherin 4"/>
    <property type="match status" value="1"/>
</dbReference>
<feature type="compositionally biased region" description="Basic and acidic residues" evidence="14">
    <location>
        <begin position="2281"/>
        <end position="2290"/>
    </location>
</feature>
<feature type="compositionally biased region" description="Basic and acidic residues" evidence="14">
    <location>
        <begin position="2566"/>
        <end position="2579"/>
    </location>
</feature>
<comment type="caution">
    <text evidence="19">The sequence shown here is derived from an EMBL/GenBank/DDBJ whole genome shotgun (WGS) entry which is preliminary data.</text>
</comment>
<dbReference type="Pfam" id="PF00028">
    <property type="entry name" value="Cadherin"/>
    <property type="match status" value="12"/>
</dbReference>
<feature type="region of interest" description="Disordered" evidence="14">
    <location>
        <begin position="2281"/>
        <end position="2306"/>
    </location>
</feature>
<dbReference type="PROSITE" id="PS50025">
    <property type="entry name" value="LAM_G_DOMAIN"/>
    <property type="match status" value="2"/>
</dbReference>
<keyword evidence="4" id="KW-0732">Signal</keyword>
<dbReference type="CDD" id="cd00110">
    <property type="entry name" value="LamG"/>
    <property type="match status" value="2"/>
</dbReference>
<dbReference type="FunFam" id="2.60.40.60:FF:000106">
    <property type="entry name" value="FAT atypical cadherin 4"/>
    <property type="match status" value="1"/>
</dbReference>
<feature type="domain" description="EGF-like" evidence="17">
    <location>
        <begin position="1610"/>
        <end position="1647"/>
    </location>
</feature>
<evidence type="ECO:0000313" key="20">
    <source>
        <dbReference type="Proteomes" id="UP000801492"/>
    </source>
</evidence>
<feature type="domain" description="Cadherin" evidence="18">
    <location>
        <begin position="903"/>
        <end position="1006"/>
    </location>
</feature>
<feature type="transmembrane region" description="Helical" evidence="15">
    <location>
        <begin position="2154"/>
        <end position="2177"/>
    </location>
</feature>
<evidence type="ECO:0000256" key="8">
    <source>
        <dbReference type="ARBA" id="ARBA00022989"/>
    </source>
</evidence>
<evidence type="ECO:0000256" key="6">
    <source>
        <dbReference type="ARBA" id="ARBA00022837"/>
    </source>
</evidence>
<dbReference type="GO" id="GO:0005912">
    <property type="term" value="C:adherens junction"/>
    <property type="evidence" value="ECO:0007669"/>
    <property type="project" value="TreeGrafter"/>
</dbReference>
<dbReference type="CDD" id="cd00054">
    <property type="entry name" value="EGF_CA"/>
    <property type="match status" value="3"/>
</dbReference>
<organism evidence="19 20">
    <name type="scientific">Ignelater luminosus</name>
    <name type="common">Cucubano</name>
    <name type="synonym">Pyrophorus luminosus</name>
    <dbReference type="NCBI Taxonomy" id="2038154"/>
    <lineage>
        <taxon>Eukaryota</taxon>
        <taxon>Metazoa</taxon>
        <taxon>Ecdysozoa</taxon>
        <taxon>Arthropoda</taxon>
        <taxon>Hexapoda</taxon>
        <taxon>Insecta</taxon>
        <taxon>Pterygota</taxon>
        <taxon>Neoptera</taxon>
        <taxon>Endopterygota</taxon>
        <taxon>Coleoptera</taxon>
        <taxon>Polyphaga</taxon>
        <taxon>Elateriformia</taxon>
        <taxon>Elateroidea</taxon>
        <taxon>Elateridae</taxon>
        <taxon>Agrypninae</taxon>
        <taxon>Pyrophorini</taxon>
        <taxon>Ignelater</taxon>
    </lineage>
</organism>
<dbReference type="FunFam" id="2.60.120.200:FF:000263">
    <property type="entry name" value="Cadherin-related tumor suppressor"/>
    <property type="match status" value="1"/>
</dbReference>
<evidence type="ECO:0000256" key="14">
    <source>
        <dbReference type="SAM" id="MobiDB-lite"/>
    </source>
</evidence>
<dbReference type="PROSITE" id="PS00022">
    <property type="entry name" value="EGF_1"/>
    <property type="match status" value="4"/>
</dbReference>
<feature type="compositionally biased region" description="Polar residues" evidence="14">
    <location>
        <begin position="2497"/>
        <end position="2515"/>
    </location>
</feature>
<dbReference type="GO" id="GO:0034332">
    <property type="term" value="P:adherens junction organization"/>
    <property type="evidence" value="ECO:0007669"/>
    <property type="project" value="TreeGrafter"/>
</dbReference>
<feature type="domain" description="Cadherin" evidence="18">
    <location>
        <begin position="1219"/>
        <end position="1326"/>
    </location>
</feature>
<evidence type="ECO:0000256" key="10">
    <source>
        <dbReference type="ARBA" id="ARBA00023157"/>
    </source>
</evidence>
<name>A0A8K0D9E5_IGNLU</name>
<dbReference type="FunFam" id="2.60.40.60:FF:000037">
    <property type="entry name" value="FAT atypical cadherin 1"/>
    <property type="match status" value="1"/>
</dbReference>
<keyword evidence="3 15" id="KW-0812">Transmembrane</keyword>
<feature type="domain" description="Cadherin" evidence="18">
    <location>
        <begin position="1113"/>
        <end position="1218"/>
    </location>
</feature>
<feature type="domain" description="Cadherin" evidence="18">
    <location>
        <begin position="63"/>
        <end position="167"/>
    </location>
</feature>
<dbReference type="GO" id="GO:0030855">
    <property type="term" value="P:epithelial cell differentiation"/>
    <property type="evidence" value="ECO:0007669"/>
    <property type="project" value="UniProtKB-ARBA"/>
</dbReference>
<evidence type="ECO:0000259" key="18">
    <source>
        <dbReference type="PROSITE" id="PS50268"/>
    </source>
</evidence>
<protein>
    <submittedName>
        <fullName evidence="19">Uncharacterized protein</fullName>
    </submittedName>
</protein>
<evidence type="ECO:0000256" key="15">
    <source>
        <dbReference type="SAM" id="Phobius"/>
    </source>
</evidence>
<gene>
    <name evidence="19" type="ORF">ILUMI_06859</name>
</gene>
<dbReference type="GO" id="GO:0008013">
    <property type="term" value="F:beta-catenin binding"/>
    <property type="evidence" value="ECO:0007669"/>
    <property type="project" value="TreeGrafter"/>
</dbReference>
<feature type="domain" description="Cadherin" evidence="18">
    <location>
        <begin position="481"/>
        <end position="581"/>
    </location>
</feature>
<dbReference type="FunFam" id="2.60.40.60:FF:000329">
    <property type="entry name" value="Cadherin-related tumor suppressor"/>
    <property type="match status" value="1"/>
</dbReference>
<feature type="domain" description="Cadherin" evidence="18">
    <location>
        <begin position="582"/>
        <end position="692"/>
    </location>
</feature>
<dbReference type="PROSITE" id="PS50026">
    <property type="entry name" value="EGF_3"/>
    <property type="match status" value="3"/>
</dbReference>
<dbReference type="PANTHER" id="PTHR24027">
    <property type="entry name" value="CADHERIN-23"/>
    <property type="match status" value="1"/>
</dbReference>
<dbReference type="Gene3D" id="2.10.25.10">
    <property type="entry name" value="Laminin"/>
    <property type="match status" value="4"/>
</dbReference>
<feature type="region of interest" description="Disordered" evidence="14">
    <location>
        <begin position="2661"/>
        <end position="2681"/>
    </location>
</feature>
<keyword evidence="8 15" id="KW-1133">Transmembrane helix</keyword>
<dbReference type="FunFam" id="2.60.40.60:FF:000029">
    <property type="entry name" value="Cadherin EGF LAG seven-pass G-type receptor 3"/>
    <property type="match status" value="1"/>
</dbReference>
<dbReference type="SUPFAM" id="SSF49899">
    <property type="entry name" value="Concanavalin A-like lectins/glucanases"/>
    <property type="match status" value="2"/>
</dbReference>
<dbReference type="InterPro" id="IPR039808">
    <property type="entry name" value="Cadherin"/>
</dbReference>
<keyword evidence="2 13" id="KW-0245">EGF-like domain</keyword>
<evidence type="ECO:0000256" key="5">
    <source>
        <dbReference type="ARBA" id="ARBA00022737"/>
    </source>
</evidence>
<dbReference type="PROSITE" id="PS50268">
    <property type="entry name" value="CADHERIN_2"/>
    <property type="match status" value="13"/>
</dbReference>
<dbReference type="GO" id="GO:0000902">
    <property type="term" value="P:cell morphogenesis"/>
    <property type="evidence" value="ECO:0007669"/>
    <property type="project" value="TreeGrafter"/>
</dbReference>
<feature type="region of interest" description="Disordered" evidence="14">
    <location>
        <begin position="2185"/>
        <end position="2224"/>
    </location>
</feature>
<dbReference type="FunFam" id="2.60.120.200:FF:000207">
    <property type="entry name" value="Cadherin-related tumor suppressor"/>
    <property type="match status" value="1"/>
</dbReference>
<dbReference type="InterPro" id="IPR013320">
    <property type="entry name" value="ConA-like_dom_sf"/>
</dbReference>
<evidence type="ECO:0000256" key="11">
    <source>
        <dbReference type="ARBA" id="ARBA00023180"/>
    </source>
</evidence>
<dbReference type="GO" id="GO:0007156">
    <property type="term" value="P:homophilic cell adhesion via plasma membrane adhesion molecules"/>
    <property type="evidence" value="ECO:0007669"/>
    <property type="project" value="InterPro"/>
</dbReference>
<dbReference type="GO" id="GO:0016342">
    <property type="term" value="C:catenin complex"/>
    <property type="evidence" value="ECO:0007669"/>
    <property type="project" value="TreeGrafter"/>
</dbReference>
<keyword evidence="11" id="KW-0325">Glycoprotein</keyword>
<dbReference type="InterPro" id="IPR000742">
    <property type="entry name" value="EGF"/>
</dbReference>
<feature type="compositionally biased region" description="Low complexity" evidence="14">
    <location>
        <begin position="2459"/>
        <end position="2468"/>
    </location>
</feature>
<dbReference type="FunFam" id="2.60.40.60:FF:000080">
    <property type="entry name" value="FAT atypical cadherin 1"/>
    <property type="match status" value="2"/>
</dbReference>
<accession>A0A8K0D9E5</accession>
<keyword evidence="6 12" id="KW-0106">Calcium</keyword>
<evidence type="ECO:0000313" key="19">
    <source>
        <dbReference type="EMBL" id="KAF2899316.1"/>
    </source>
</evidence>
<feature type="domain" description="Cadherin" evidence="18">
    <location>
        <begin position="168"/>
        <end position="270"/>
    </location>
</feature>
<evidence type="ECO:0000256" key="12">
    <source>
        <dbReference type="PROSITE-ProRule" id="PRU00043"/>
    </source>
</evidence>
<dbReference type="GO" id="GO:0007043">
    <property type="term" value="P:cell-cell junction assembly"/>
    <property type="evidence" value="ECO:0007669"/>
    <property type="project" value="TreeGrafter"/>
</dbReference>
<evidence type="ECO:0000256" key="2">
    <source>
        <dbReference type="ARBA" id="ARBA00022536"/>
    </source>
</evidence>
<sequence length="2681" mass="291546">MPAEYKTNNKISNFRIISILNKSNATICFNELISILSGSPPLTGTGTVRIIVQDVNDHSPEFKRQMYQATIAENSPVGSWVLTPVATDKDAGLNSKIRYSLLGDKVDRFKVDSDTGIITTTTALDREETDIYFLTLMAQDCSPTEPRAAAVNLTIIVSDENDNSPVFSSTMYEVYISDKTRSGQFVFGAKAVDNDIGANSKITYYLTGQHAQYFSINSETGVIKATHDLFKSSVSVFSLEIEAKDGGRIPRKASTELKIFLKPASLFPSFLMSAETHFVLAENVEEGKLITKVRATSPKKGPAGNVRFAIAGGNIGEALRIDKITGEVQVAGKGLDYETAPQYKIWIEAKDSDNPPLTSVLQLIINVTDANDNSPVMSNPLYNASVLEEEAPPQLVVKVLASDADSGENGQVTYRLVDDFEGSFEMDAETGEIYTNTKLDREDIASYELIVEAVDQGAPQLTGSATVLVTVLDKNDNPPRFTRLFSVNVTENAEIGSFVIRVTSSDQDIGENANATYSFTENPGEKFTIDPISGNVTVVGALDREQQDEYLLKVAAVDGAWRAETPLTITIQDQNDNAPEFEHSYYSFNFPELQRDVVFVGQVTATDRDKQGPNSVISYSLQQPSDLFAIDPASGELFSKRSLRYKHTQLESSPENMYSLTVLATDNGKPPMSSECLVVVNVVDANNNVPKFEQQEYLSPVPEDAVEGQRLIKVTAKDELDFGVNAEIEYSIVGGNGTDYFSVDQMSGWVSLVKRVSGVGRIYELRIRAIDKGVPPQQDEVTVTLVVSGENKYSPVFTALSYQVIVPENEPLSSTILTVSATDNDQGPNGMIRYEISAGNERREFSIDPISGSITIAQPLDYDTIQEYHLNITAQDLGFKPHRAVAMLRITLTDINDNAPIFNQTKYKAYIAENLPVNSFVCRLTATDIDSPKNAIIQYSIAGGSGKDVFFIDQKTGTITAKVSFDYEEETFYNLNVVASNPDSTMYGTTEVLIHITGVNEYYPRFIQPVFHFEVSESTEVGTSIGMIQATDQDSGEDGKVYYLFVGSSNDRGFSINTETGVISVSRNLDRETQSRIVLTVMAKNAGGIRGNDTDEAQVIVSVQDGNDPPEFLQQLYEAQASEGALVGTKVAIVKAVDKDVRPQNNQFSYSIIGGNTEQAFKIDPQTGEIETSRALDRETIPIYSLIVGAIDTGLPPQTGTTTVKVHITDINDNGPIFDPPQVTGSVYENEPPHTSILTLSAKDPDLPPNGAPFIYKLIGGKHKDFVKIDKHTGVVETTRNIDREMTPMLNIIIEVEDSGTPKMKSQHEVKINILDQNDSPSTPRSVHVLVHAFNNVFPVGKIADVHPNDPDITGEYRCKILQGPTLSGVLSIPSGCNLHTSRITPTQGYSLSVSGNDGRHSDVISTVTVEFITFDNSTLDNSITIRIENLTAQHFLIHIYRSLLEFLKSTLSSGESLLLYSLHENKGALELTVAIKSFSGYKSKSYTTEKLRKKKDAMINLFQASMVTIGYTPCKMDTCENGGICTEEITIQKSTKITDSPSLIFTAPLITHDYTCQCVDGFTGQNCDKRQDPCLPNPCKSGGQCRRQGFHFQCVCPPARDGRYCEMERGDACSANPCQNGGSCRESPDGSFFCLCRLGYRGNQCEALVDSCRPNPCLYGGLCVSLKPGYKCSCTDGRYGRHCEKSTYGFHELSYMTFPSLDAATNDISFIFATTKANSLLVYNYGLQSGGRSDFVAVELINGKAVFSFGGARTAITSVTVGGKSNTLANGNWYKITATRNGRVVSLSVATCVENGDMCEECRPGDSSCYADDIGPAGTLNFNNQPLLIGGLNNADPVLERPGQIHSDDLVGCVHSISVNGRQLNLSNPVLSEGIDNTCNRKGSCGAATTDPCIGFGTCIDHWHSVSCNCGNLIAPNCGNALQPISISDGGYVEFTISKKHRRMQLLESLYGGSTLWQHHQRKTRSTIQINSSPSYSSPAKSVSLLFRTVRTSGIIFYATTNKHFTSVELINGQIVYISKLATVVNMTNSYGSVTDGQWHNLTLHSHSRGLEVLIDGNRMGDELDSAGVHDFLDPYLTYMSIGGASRNIYYVTNSPPQLFEGCLANFSINNEVQPFNGSGSIFSEVILRGKVTKDCNGPIGVGTAAAPDPLSIGITLVIVFFVVLLIAILVSFVVFRLRKQNKEKGGAPGSPSGVHSKQNGGSNGLVNPVNDNMLGRPLHANDNSMGYHSENGDVIRGVGGHHLVGPELLSKKFKDREIIQNEIQRPQRPDIIEREVVSKSPPMRDDHPPLPPTSNHNHDHVPTDLNSEIPEHYDLENASSIAPSDIDIVYHYKGFREAGGVRKYKATPPPVSSYHHKHTAAQTQAQHRHSPHHPAGFPPRAPPVTSPASRPHQSTPLARLSPSSEMSAQQPRILTLHDISGKPLQTALLATTSSSGGVGKDVLHSNSERSLNSPVMSQLSGQSSSSHKAGAPPPVTSPSPGMGLTAEEIERLNSRPRTSSLVSTLDAVSSSSEAPRATGANHLSHMHHSPVPETHHSSTTTDESGNDSFTCSEIEYDNASLAGDKFKSNESEARRNDSSSSSKNPIPPASYDGFDSSYRGSMSTLVASDDELGGPLYRPPTGSPSTTALSWDYLLNWGPNFESLVGVFKDIAELPDSVNGRAPSSLRLTNAPKPSEEYV</sequence>
<evidence type="ECO:0000256" key="4">
    <source>
        <dbReference type="ARBA" id="ARBA00022729"/>
    </source>
</evidence>
<feature type="compositionally biased region" description="Polar residues" evidence="14">
    <location>
        <begin position="2388"/>
        <end position="2412"/>
    </location>
</feature>
<dbReference type="GO" id="GO:0045296">
    <property type="term" value="F:cadherin binding"/>
    <property type="evidence" value="ECO:0007669"/>
    <property type="project" value="TreeGrafter"/>
</dbReference>
<comment type="subcellular location">
    <subcellularLocation>
        <location evidence="1">Membrane</location>
        <topology evidence="1">Single-pass membrane protein</topology>
    </subcellularLocation>
</comment>
<dbReference type="Pfam" id="PF00008">
    <property type="entry name" value="EGF"/>
    <property type="match status" value="2"/>
</dbReference>
<dbReference type="FunFam" id="2.60.40.60:FF:000024">
    <property type="entry name" value="FAT atypical cadherin 3"/>
    <property type="match status" value="1"/>
</dbReference>
<keyword evidence="7" id="KW-0130">Cell adhesion</keyword>
<feature type="region of interest" description="Disordered" evidence="14">
    <location>
        <begin position="2434"/>
        <end position="2552"/>
    </location>
</feature>
<dbReference type="FunFam" id="2.60.40.60:FF:000116">
    <property type="entry name" value="Dachsous cadherin-related 2"/>
    <property type="match status" value="1"/>
</dbReference>
<keyword evidence="9 15" id="KW-0472">Membrane</keyword>
<dbReference type="GO" id="GO:0005509">
    <property type="term" value="F:calcium ion binding"/>
    <property type="evidence" value="ECO:0007669"/>
    <property type="project" value="UniProtKB-UniRule"/>
</dbReference>
<dbReference type="FunFam" id="2.60.40.60:FF:000013">
    <property type="entry name" value="Cadherin EGF LAG seven-pass G-type receptor"/>
    <property type="match status" value="1"/>
</dbReference>
<dbReference type="InterPro" id="IPR020894">
    <property type="entry name" value="Cadherin_CS"/>
</dbReference>
<feature type="compositionally biased region" description="Pro residues" evidence="14">
    <location>
        <begin position="2378"/>
        <end position="2387"/>
    </location>
</feature>
<feature type="region of interest" description="Disordered" evidence="14">
    <location>
        <begin position="2345"/>
        <end position="2412"/>
    </location>
</feature>
<feature type="disulfide bond" evidence="13">
    <location>
        <begin position="1597"/>
        <end position="1606"/>
    </location>
</feature>
<dbReference type="SMART" id="SM00181">
    <property type="entry name" value="EGF"/>
    <property type="match status" value="4"/>
</dbReference>
<dbReference type="Gene3D" id="2.60.120.200">
    <property type="match status" value="2"/>
</dbReference>
<dbReference type="OrthoDB" id="6252479at2759"/>
<feature type="domain" description="Cadherin" evidence="18">
    <location>
        <begin position="378"/>
        <end position="481"/>
    </location>
</feature>
<dbReference type="GO" id="GO:0016477">
    <property type="term" value="P:cell migration"/>
    <property type="evidence" value="ECO:0007669"/>
    <property type="project" value="TreeGrafter"/>
</dbReference>
<evidence type="ECO:0000256" key="7">
    <source>
        <dbReference type="ARBA" id="ARBA00022889"/>
    </source>
</evidence>
<dbReference type="FunFam" id="2.10.25.10:FF:000594">
    <property type="entry name" value="cadherin-related tumor suppressor"/>
    <property type="match status" value="1"/>
</dbReference>
<dbReference type="FunFam" id="2.60.40.60:FF:000035">
    <property type="entry name" value="Protocadherin Fat 3"/>
    <property type="match status" value="1"/>
</dbReference>